<feature type="transmembrane region" description="Helical" evidence="2">
    <location>
        <begin position="238"/>
        <end position="255"/>
    </location>
</feature>
<dbReference type="EMBL" id="CP067420">
    <property type="protein sequence ID" value="QQP88448.1"/>
    <property type="molecule type" value="Genomic_DNA"/>
</dbReference>
<protein>
    <submittedName>
        <fullName evidence="4">Cold shock domain-containing protein</fullName>
    </submittedName>
</protein>
<evidence type="ECO:0000313" key="5">
    <source>
        <dbReference type="Proteomes" id="UP000595197"/>
    </source>
</evidence>
<keyword evidence="2" id="KW-0472">Membrane</keyword>
<evidence type="ECO:0000313" key="4">
    <source>
        <dbReference type="EMBL" id="QQP88448.1"/>
    </source>
</evidence>
<name>A0ABX7B2B5_9PROT</name>
<dbReference type="Proteomes" id="UP000595197">
    <property type="component" value="Chromosome"/>
</dbReference>
<reference evidence="4" key="1">
    <citation type="submission" date="2021-02" db="EMBL/GenBank/DDBJ databases">
        <title>Skermanella TT6 skin isolate.</title>
        <authorList>
            <person name="Lee K."/>
            <person name="Ganzorig M."/>
        </authorList>
    </citation>
    <scope>NUCLEOTIDE SEQUENCE</scope>
    <source>
        <strain evidence="4">TT6</strain>
    </source>
</reference>
<evidence type="ECO:0000256" key="1">
    <source>
        <dbReference type="SAM" id="MobiDB-lite"/>
    </source>
</evidence>
<dbReference type="Gene3D" id="2.40.50.140">
    <property type="entry name" value="Nucleic acid-binding proteins"/>
    <property type="match status" value="1"/>
</dbReference>
<dbReference type="PROSITE" id="PS51857">
    <property type="entry name" value="CSD_2"/>
    <property type="match status" value="1"/>
</dbReference>
<feature type="region of interest" description="Disordered" evidence="1">
    <location>
        <begin position="1"/>
        <end position="36"/>
    </location>
</feature>
<dbReference type="InterPro" id="IPR012340">
    <property type="entry name" value="NA-bd_OB-fold"/>
</dbReference>
<gene>
    <name evidence="4" type="ORF">IGS68_20740</name>
</gene>
<dbReference type="RefSeq" id="WP_201073362.1">
    <property type="nucleotide sequence ID" value="NZ_CP067420.1"/>
</dbReference>
<keyword evidence="5" id="KW-1185">Reference proteome</keyword>
<feature type="compositionally biased region" description="Basic and acidic residues" evidence="1">
    <location>
        <begin position="14"/>
        <end position="25"/>
    </location>
</feature>
<feature type="domain" description="CSD" evidence="3">
    <location>
        <begin position="35"/>
        <end position="100"/>
    </location>
</feature>
<evidence type="ECO:0000256" key="2">
    <source>
        <dbReference type="SAM" id="Phobius"/>
    </source>
</evidence>
<dbReference type="Pfam" id="PF00313">
    <property type="entry name" value="CSD"/>
    <property type="match status" value="1"/>
</dbReference>
<dbReference type="SUPFAM" id="SSF50249">
    <property type="entry name" value="Nucleic acid-binding proteins"/>
    <property type="match status" value="1"/>
</dbReference>
<proteinExistence type="predicted"/>
<keyword evidence="2" id="KW-0812">Transmembrane</keyword>
<evidence type="ECO:0000259" key="3">
    <source>
        <dbReference type="PROSITE" id="PS51857"/>
    </source>
</evidence>
<sequence>MDDAVNTDAGAEASDSRGRRSDRSGSRRSGAGPVRMHGSVRSFVGAKRFGFIDGEDGQSYFFHANGLTDPTSAGDIAIGALVEFEPHPGPKGLEARRVIVERSKGELWTLPEKLVICRDSKLRHGEIFAIGGPVTCWSDSSPDTARRELLELAESLGANAVLGLAYTKRTGSSGNYQFTVHGFTASLAVIAESRPSADLDRIRASELHRDEAAAEFVRRHQEYIQRLAEEEAWRGKQIVWMAVFVVLMVFVLAVASRIK</sequence>
<keyword evidence="2" id="KW-1133">Transmembrane helix</keyword>
<accession>A0ABX7B2B5</accession>
<organism evidence="4 5">
    <name type="scientific">Skermanella cutis</name>
    <dbReference type="NCBI Taxonomy" id="2775420"/>
    <lineage>
        <taxon>Bacteria</taxon>
        <taxon>Pseudomonadati</taxon>
        <taxon>Pseudomonadota</taxon>
        <taxon>Alphaproteobacteria</taxon>
        <taxon>Rhodospirillales</taxon>
        <taxon>Azospirillaceae</taxon>
        <taxon>Skermanella</taxon>
    </lineage>
</organism>
<dbReference type="InterPro" id="IPR002059">
    <property type="entry name" value="CSP_DNA-bd"/>
</dbReference>